<dbReference type="SUPFAM" id="SSF47473">
    <property type="entry name" value="EF-hand"/>
    <property type="match status" value="1"/>
</dbReference>
<evidence type="ECO:0000256" key="2">
    <source>
        <dbReference type="ARBA" id="ARBA00022679"/>
    </source>
</evidence>
<feature type="domain" description="EF-hand" evidence="11">
    <location>
        <begin position="483"/>
        <end position="518"/>
    </location>
</feature>
<dbReference type="InterPro" id="IPR011992">
    <property type="entry name" value="EF-hand-dom_pair"/>
</dbReference>
<dbReference type="InterPro" id="IPR002048">
    <property type="entry name" value="EF_hand_dom"/>
</dbReference>
<evidence type="ECO:0000259" key="10">
    <source>
        <dbReference type="PROSITE" id="PS50011"/>
    </source>
</evidence>
<evidence type="ECO:0000313" key="12">
    <source>
        <dbReference type="EMBL" id="QDZ25017.1"/>
    </source>
</evidence>
<feature type="domain" description="Protein kinase" evidence="10">
    <location>
        <begin position="101"/>
        <end position="365"/>
    </location>
</feature>
<dbReference type="PROSITE" id="PS50222">
    <property type="entry name" value="EF_HAND_2"/>
    <property type="match status" value="4"/>
</dbReference>
<dbReference type="STRING" id="1764295.A0A5B8MX02"/>
<feature type="domain" description="EF-hand" evidence="11">
    <location>
        <begin position="407"/>
        <end position="442"/>
    </location>
</feature>
<feature type="compositionally biased region" description="Low complexity" evidence="9">
    <location>
        <begin position="26"/>
        <end position="42"/>
    </location>
</feature>
<dbReference type="InterPro" id="IPR050205">
    <property type="entry name" value="CDPK_Ser/Thr_kinases"/>
</dbReference>
<dbReference type="InterPro" id="IPR000719">
    <property type="entry name" value="Prot_kinase_dom"/>
</dbReference>
<evidence type="ECO:0000259" key="11">
    <source>
        <dbReference type="PROSITE" id="PS50222"/>
    </source>
</evidence>
<gene>
    <name evidence="12" type="ORF">A3770_15p75350</name>
</gene>
<evidence type="ECO:0000256" key="8">
    <source>
        <dbReference type="PROSITE-ProRule" id="PRU10141"/>
    </source>
</evidence>
<keyword evidence="7 8" id="KW-0067">ATP-binding</keyword>
<evidence type="ECO:0000256" key="5">
    <source>
        <dbReference type="ARBA" id="ARBA00022777"/>
    </source>
</evidence>
<dbReference type="Gene3D" id="1.10.238.10">
    <property type="entry name" value="EF-hand"/>
    <property type="match status" value="1"/>
</dbReference>
<evidence type="ECO:0000256" key="1">
    <source>
        <dbReference type="ARBA" id="ARBA00022527"/>
    </source>
</evidence>
<evidence type="ECO:0000313" key="13">
    <source>
        <dbReference type="Proteomes" id="UP000316726"/>
    </source>
</evidence>
<dbReference type="PANTHER" id="PTHR24349">
    <property type="entry name" value="SERINE/THREONINE-PROTEIN KINASE"/>
    <property type="match status" value="1"/>
</dbReference>
<keyword evidence="5 12" id="KW-0418">Kinase</keyword>
<feature type="binding site" evidence="8">
    <location>
        <position position="139"/>
    </location>
    <ligand>
        <name>ATP</name>
        <dbReference type="ChEBI" id="CHEBI:30616"/>
    </ligand>
</feature>
<dbReference type="GO" id="GO:0005509">
    <property type="term" value="F:calcium ion binding"/>
    <property type="evidence" value="ECO:0007669"/>
    <property type="project" value="InterPro"/>
</dbReference>
<dbReference type="OrthoDB" id="40902at2759"/>
<dbReference type="Gene3D" id="1.10.510.10">
    <property type="entry name" value="Transferase(Phosphotransferase) domain 1"/>
    <property type="match status" value="1"/>
</dbReference>
<sequence length="572" mass="65801">MEKRPRNKDEKAWWRRLFCWSKKKASASSSSLLATRDSSSGKSDSERSESEPSVNFSETSSLSSVSQRSRLTMRSLQKIKRSVDDGYDGNFNFKTSYEAEFKTMRMLGRGAFGSVFLAKRRRPADPEEKEVFAVKRIKKDLLRSKRHGHALLLEIEIMMKLRNNLNVVHFEDAYEDARAVYMVMEHCSGGDLIYNVNANSNFRESDVRVYFQDIARLVGQCHKQNILHRDIKPENFLKSEKSPKAPLKMIDFGLSCMWTGKPKKDTTGTPFYMAPEVLMKKGYGKPADVWSAGCVLYFLVEGKNPFEPCDTFANLCQKVSSKPVSFNKPIWKNISPQLKDLAARMLERNPSKRLTYEQIVKHPWLDTDISPSAALNDTMIQKFQSIGSFHRLKRKVLTEALKYLELDEMEELSVIFSKLDIDNDGFIDKKEMVEGLKQYGYKVSDHDSKVIIENIDVDGNGQLDQNEFVVALLDLKTLQKDRKWQNIVSDLFNEIDKDGDGQLSAEEIKQAIPYSEYLEDIDDEVEQIIEEADTDHNGKIELTEFTKMINETATTLDTFDKRLRKRYASAKY</sequence>
<evidence type="ECO:0000256" key="3">
    <source>
        <dbReference type="ARBA" id="ARBA00022737"/>
    </source>
</evidence>
<reference evidence="12 13" key="1">
    <citation type="submission" date="2018-07" db="EMBL/GenBank/DDBJ databases">
        <title>The complete nuclear genome of the prasinophyte Chloropicon primus (CCMP1205).</title>
        <authorList>
            <person name="Pombert J.-F."/>
            <person name="Otis C."/>
            <person name="Turmel M."/>
            <person name="Lemieux C."/>
        </authorList>
    </citation>
    <scope>NUCLEOTIDE SEQUENCE [LARGE SCALE GENOMIC DNA]</scope>
    <source>
        <strain evidence="12 13">CCMP1205</strain>
    </source>
</reference>
<dbReference type="PROSITE" id="PS00018">
    <property type="entry name" value="EF_HAND_1"/>
    <property type="match status" value="4"/>
</dbReference>
<dbReference type="GO" id="GO:0005524">
    <property type="term" value="F:ATP binding"/>
    <property type="evidence" value="ECO:0007669"/>
    <property type="project" value="UniProtKB-UniRule"/>
</dbReference>
<dbReference type="Pfam" id="PF13499">
    <property type="entry name" value="EF-hand_7"/>
    <property type="match status" value="2"/>
</dbReference>
<keyword evidence="13" id="KW-1185">Reference proteome</keyword>
<dbReference type="InterPro" id="IPR017441">
    <property type="entry name" value="Protein_kinase_ATP_BS"/>
</dbReference>
<feature type="region of interest" description="Disordered" evidence="9">
    <location>
        <begin position="23"/>
        <end position="61"/>
    </location>
</feature>
<dbReference type="FunFam" id="1.10.238.10:FF:000003">
    <property type="entry name" value="Calmodulin A"/>
    <property type="match status" value="1"/>
</dbReference>
<keyword evidence="4 8" id="KW-0547">Nucleotide-binding</keyword>
<dbReference type="SUPFAM" id="SSF56112">
    <property type="entry name" value="Protein kinase-like (PK-like)"/>
    <property type="match status" value="1"/>
</dbReference>
<evidence type="ECO:0000256" key="9">
    <source>
        <dbReference type="SAM" id="MobiDB-lite"/>
    </source>
</evidence>
<dbReference type="InterPro" id="IPR018247">
    <property type="entry name" value="EF_Hand_1_Ca_BS"/>
</dbReference>
<dbReference type="FunFam" id="1.10.510.10:FF:000571">
    <property type="entry name" value="Maternal embryonic leucine zipper kinase"/>
    <property type="match status" value="1"/>
</dbReference>
<dbReference type="AlphaFoldDB" id="A0A5B8MX02"/>
<name>A0A5B8MX02_9CHLO</name>
<proteinExistence type="predicted"/>
<dbReference type="Gene3D" id="3.30.200.20">
    <property type="entry name" value="Phosphorylase Kinase, domain 1"/>
    <property type="match status" value="1"/>
</dbReference>
<keyword evidence="6" id="KW-0106">Calcium</keyword>
<protein>
    <submittedName>
        <fullName evidence="12">Calcium-dependent protein kinase</fullName>
    </submittedName>
</protein>
<keyword evidence="1" id="KW-0723">Serine/threonine-protein kinase</keyword>
<dbReference type="Pfam" id="PF00069">
    <property type="entry name" value="Pkinase"/>
    <property type="match status" value="1"/>
</dbReference>
<dbReference type="GO" id="GO:0004674">
    <property type="term" value="F:protein serine/threonine kinase activity"/>
    <property type="evidence" value="ECO:0007669"/>
    <property type="project" value="UniProtKB-KW"/>
</dbReference>
<dbReference type="SMART" id="SM00220">
    <property type="entry name" value="S_TKc"/>
    <property type="match status" value="1"/>
</dbReference>
<evidence type="ECO:0000256" key="4">
    <source>
        <dbReference type="ARBA" id="ARBA00022741"/>
    </source>
</evidence>
<dbReference type="InterPro" id="IPR011009">
    <property type="entry name" value="Kinase-like_dom_sf"/>
</dbReference>
<feature type="domain" description="EF-hand" evidence="11">
    <location>
        <begin position="520"/>
        <end position="555"/>
    </location>
</feature>
<accession>A0A5B8MX02</accession>
<dbReference type="EMBL" id="CP031048">
    <property type="protein sequence ID" value="QDZ25017.1"/>
    <property type="molecule type" value="Genomic_DNA"/>
</dbReference>
<keyword evidence="2" id="KW-0808">Transferase</keyword>
<feature type="domain" description="EF-hand" evidence="11">
    <location>
        <begin position="443"/>
        <end position="478"/>
    </location>
</feature>
<keyword evidence="3" id="KW-0677">Repeat</keyword>
<dbReference type="SMART" id="SM00054">
    <property type="entry name" value="EFh"/>
    <property type="match status" value="4"/>
</dbReference>
<evidence type="ECO:0000256" key="6">
    <source>
        <dbReference type="ARBA" id="ARBA00022837"/>
    </source>
</evidence>
<dbReference type="Proteomes" id="UP000316726">
    <property type="component" value="Chromosome 15"/>
</dbReference>
<evidence type="ECO:0000256" key="7">
    <source>
        <dbReference type="ARBA" id="ARBA00022840"/>
    </source>
</evidence>
<dbReference type="PROSITE" id="PS50011">
    <property type="entry name" value="PROTEIN_KINASE_DOM"/>
    <property type="match status" value="1"/>
</dbReference>
<organism evidence="12 13">
    <name type="scientific">Chloropicon primus</name>
    <dbReference type="NCBI Taxonomy" id="1764295"/>
    <lineage>
        <taxon>Eukaryota</taxon>
        <taxon>Viridiplantae</taxon>
        <taxon>Chlorophyta</taxon>
        <taxon>Chloropicophyceae</taxon>
        <taxon>Chloropicales</taxon>
        <taxon>Chloropicaceae</taxon>
        <taxon>Chloropicon</taxon>
    </lineage>
</organism>
<dbReference type="PROSITE" id="PS00107">
    <property type="entry name" value="PROTEIN_KINASE_ATP"/>
    <property type="match status" value="1"/>
</dbReference>
<feature type="compositionally biased region" description="Low complexity" evidence="9">
    <location>
        <begin position="51"/>
        <end position="61"/>
    </location>
</feature>